<comment type="cofactor">
    <cofactor evidence="1">
        <name>Mg(2+)</name>
        <dbReference type="ChEBI" id="CHEBI:18420"/>
    </cofactor>
</comment>
<evidence type="ECO:0000256" key="6">
    <source>
        <dbReference type="ARBA" id="ARBA00022842"/>
    </source>
</evidence>
<evidence type="ECO:0000256" key="1">
    <source>
        <dbReference type="ARBA" id="ARBA00001946"/>
    </source>
</evidence>
<organism evidence="8 9">
    <name type="scientific">Luteipulveratus flavus</name>
    <dbReference type="NCBI Taxonomy" id="3031728"/>
    <lineage>
        <taxon>Bacteria</taxon>
        <taxon>Bacillati</taxon>
        <taxon>Actinomycetota</taxon>
        <taxon>Actinomycetes</taxon>
        <taxon>Micrococcales</taxon>
        <taxon>Dermacoccaceae</taxon>
        <taxon>Luteipulveratus</taxon>
    </lineage>
</organism>
<dbReference type="PANTHER" id="PTHR37311">
    <property type="entry name" value="2-PHOSPHOSULFOLACTATE PHOSPHATASE-RELATED"/>
    <property type="match status" value="1"/>
</dbReference>
<dbReference type="Pfam" id="PF04029">
    <property type="entry name" value="2-ph_phosp"/>
    <property type="match status" value="1"/>
</dbReference>
<evidence type="ECO:0000256" key="7">
    <source>
        <dbReference type="ARBA" id="ARBA00033711"/>
    </source>
</evidence>
<name>A0ABT6CBF8_9MICO</name>
<dbReference type="SUPFAM" id="SSF142823">
    <property type="entry name" value="ComB-like"/>
    <property type="match status" value="1"/>
</dbReference>
<keyword evidence="5" id="KW-0378">Hydrolase</keyword>
<protein>
    <recommendedName>
        <fullName evidence="4">Probable 2-phosphosulfolactate phosphatase</fullName>
        <ecNumber evidence="3">3.1.3.71</ecNumber>
    </recommendedName>
</protein>
<dbReference type="PANTHER" id="PTHR37311:SF1">
    <property type="entry name" value="2-PHOSPHOSULFOLACTATE PHOSPHATASE-RELATED"/>
    <property type="match status" value="1"/>
</dbReference>
<evidence type="ECO:0000256" key="3">
    <source>
        <dbReference type="ARBA" id="ARBA00012953"/>
    </source>
</evidence>
<dbReference type="Gene3D" id="3.90.1560.10">
    <property type="entry name" value="ComB-like"/>
    <property type="match status" value="1"/>
</dbReference>
<keyword evidence="9" id="KW-1185">Reference proteome</keyword>
<proteinExistence type="inferred from homology"/>
<evidence type="ECO:0000256" key="4">
    <source>
        <dbReference type="ARBA" id="ARBA00021948"/>
    </source>
</evidence>
<dbReference type="RefSeq" id="WP_277193440.1">
    <property type="nucleotide sequence ID" value="NZ_JAROAV010000052.1"/>
</dbReference>
<sequence>MGSEHTQQGHRIRLDWGTSGAQAVAGSADIAVVCDVLSFTTTLTVAVDLGAEVYPYAWRDDGVVEYAAARDATYAVGRFEARDSDSLVAVSLSPASLRAATGLRRLVLPSPNGSTISTHLRDRGLTVVGAALRNRTAVATWLATRMAEPTTTLALVAAGERWPDRSLRPSVEDLWGCGAVLSALLGLLPHLRAELSPEAQVAVHAYTAIKRDLTPALLDCASGQELLAMGFRDDVLAAADVDSSSAVPLLAGERFVDAARPAGSLAS</sequence>
<gene>
    <name evidence="8" type="ORF">P4R38_18460</name>
</gene>
<reference evidence="8 9" key="1">
    <citation type="submission" date="2023-03" db="EMBL/GenBank/DDBJ databases">
        <title>YIM 133296 draft genome.</title>
        <authorList>
            <person name="Xiong L."/>
        </authorList>
    </citation>
    <scope>NUCLEOTIDE SEQUENCE [LARGE SCALE GENOMIC DNA]</scope>
    <source>
        <strain evidence="8 9">YIM 133296</strain>
    </source>
</reference>
<dbReference type="Proteomes" id="UP001528912">
    <property type="component" value="Unassembled WGS sequence"/>
</dbReference>
<dbReference type="InterPro" id="IPR005238">
    <property type="entry name" value="ComB-like"/>
</dbReference>
<dbReference type="EC" id="3.1.3.71" evidence="3"/>
<dbReference type="InterPro" id="IPR036702">
    <property type="entry name" value="ComB-like_sf"/>
</dbReference>
<dbReference type="EMBL" id="JAROAV010000052">
    <property type="protein sequence ID" value="MDF8266239.1"/>
    <property type="molecule type" value="Genomic_DNA"/>
</dbReference>
<comment type="similarity">
    <text evidence="2">Belongs to the ComB family.</text>
</comment>
<keyword evidence="6" id="KW-0460">Magnesium</keyword>
<evidence type="ECO:0000313" key="9">
    <source>
        <dbReference type="Proteomes" id="UP001528912"/>
    </source>
</evidence>
<accession>A0ABT6CBF8</accession>
<evidence type="ECO:0000313" key="8">
    <source>
        <dbReference type="EMBL" id="MDF8266239.1"/>
    </source>
</evidence>
<comment type="catalytic activity">
    <reaction evidence="7">
        <text>(2R)-O-phospho-3-sulfolactate + H2O = (2R)-3-sulfolactate + phosphate</text>
        <dbReference type="Rhea" id="RHEA:23416"/>
        <dbReference type="ChEBI" id="CHEBI:15377"/>
        <dbReference type="ChEBI" id="CHEBI:15597"/>
        <dbReference type="ChEBI" id="CHEBI:43474"/>
        <dbReference type="ChEBI" id="CHEBI:58738"/>
        <dbReference type="EC" id="3.1.3.71"/>
    </reaction>
</comment>
<comment type="caution">
    <text evidence="8">The sequence shown here is derived from an EMBL/GenBank/DDBJ whole genome shotgun (WGS) entry which is preliminary data.</text>
</comment>
<evidence type="ECO:0000256" key="2">
    <source>
        <dbReference type="ARBA" id="ARBA00009997"/>
    </source>
</evidence>
<evidence type="ECO:0000256" key="5">
    <source>
        <dbReference type="ARBA" id="ARBA00022801"/>
    </source>
</evidence>